<gene>
    <name evidence="4" type="ORF">ACFO3J_18060</name>
</gene>
<dbReference type="CDD" id="cd00257">
    <property type="entry name" value="beta-trefoil_FSCN-like"/>
    <property type="match status" value="2"/>
</dbReference>
<dbReference type="Pfam" id="PF09206">
    <property type="entry name" value="ArabFuran-catal"/>
    <property type="match status" value="1"/>
</dbReference>
<protein>
    <submittedName>
        <fullName evidence="4">Arabinofuranosidase catalytic domain-containing protein</fullName>
    </submittedName>
</protein>
<feature type="signal peptide" evidence="1">
    <location>
        <begin position="1"/>
        <end position="37"/>
    </location>
</feature>
<evidence type="ECO:0000313" key="5">
    <source>
        <dbReference type="Proteomes" id="UP001595765"/>
    </source>
</evidence>
<evidence type="ECO:0000259" key="2">
    <source>
        <dbReference type="Pfam" id="PF09206"/>
    </source>
</evidence>
<organism evidence="4 5">
    <name type="scientific">Streptomyces polygonati</name>
    <dbReference type="NCBI Taxonomy" id="1617087"/>
    <lineage>
        <taxon>Bacteria</taxon>
        <taxon>Bacillati</taxon>
        <taxon>Actinomycetota</taxon>
        <taxon>Actinomycetes</taxon>
        <taxon>Kitasatosporales</taxon>
        <taxon>Streptomycetaceae</taxon>
        <taxon>Streptomyces</taxon>
    </lineage>
</organism>
<keyword evidence="1" id="KW-0732">Signal</keyword>
<dbReference type="InterPro" id="IPR008999">
    <property type="entry name" value="Actin-crosslinking"/>
</dbReference>
<dbReference type="EMBL" id="JBHSBB010000012">
    <property type="protein sequence ID" value="MFC4033380.1"/>
    <property type="molecule type" value="Genomic_DNA"/>
</dbReference>
<sequence>MPPHSTTGRRPRRAAPRLLVAVVVMILAALGANTATATATPAGTARTAAEAAVRPAAAAPLPCDVYASGGTPCVAAYSTTRALFAAYSGPLYQIQRASDSSRLNIGPASAGGVVDSAPQTSFCSGTTCTITELYDQTSNANHMPISAGTSCAGCSHGIPGPGPNGSDIGVNAMALPVTVGGRPAYGALFNAQGMGYRIQNAKNVPTGAQPEGIYMLTSSNVTSDGCCFDFGSGETDNTDDGNGTMNAIYYGTDCWTKNCTGPGPWVGGDLENGMFFSDTGANPTSIPGEYGSFLSAWEKNNGTTNFTLKYGNGQQGGLTQSYSGPLPPNGYNPMKVQPSIELGTGGDNSIWGNGEFFEGAVTAGYPSDATENAVQAGLVTAGYANNVTGVPTTASVVSLKAHANGKYVDAAGNGGSALIADAASIGKNQTFDLITNPDGTTGLRAHANNQLVTADNAGASPLIANRATAGPWETFDLIHNADGSVSLRAHADNQFVTAANGGTSPLIANKTTIGPAEEFDLVHDTVPVSFRAHADNQFVTADNAGASPLIANRASAGPWETFDLVGNADGSVSLRAHADNQFVTADNAGASPLIANRASAGLWETFDLIDNADGSVSLRAHANRDIVTAENAGAAALIANRTSVTAIGSWESFDLIYD</sequence>
<dbReference type="Gene3D" id="2.60.120.200">
    <property type="match status" value="1"/>
</dbReference>
<reference evidence="5" key="1">
    <citation type="journal article" date="2019" name="Int. J. Syst. Evol. Microbiol.">
        <title>The Global Catalogue of Microorganisms (GCM) 10K type strain sequencing project: providing services to taxonomists for standard genome sequencing and annotation.</title>
        <authorList>
            <consortium name="The Broad Institute Genomics Platform"/>
            <consortium name="The Broad Institute Genome Sequencing Center for Infectious Disease"/>
            <person name="Wu L."/>
            <person name="Ma J."/>
        </authorList>
    </citation>
    <scope>NUCLEOTIDE SEQUENCE [LARGE SCALE GENOMIC DNA]</scope>
    <source>
        <strain evidence="5">CGMCC 4.7237</strain>
    </source>
</reference>
<dbReference type="InterPro" id="IPR013320">
    <property type="entry name" value="ConA-like_dom_sf"/>
</dbReference>
<evidence type="ECO:0000259" key="3">
    <source>
        <dbReference type="Pfam" id="PF25490"/>
    </source>
</evidence>
<dbReference type="Gene3D" id="2.80.10.50">
    <property type="match status" value="2"/>
</dbReference>
<dbReference type="SUPFAM" id="SSF50405">
    <property type="entry name" value="Actin-crosslinking proteins"/>
    <property type="match status" value="2"/>
</dbReference>
<comment type="caution">
    <text evidence="4">The sequence shown here is derived from an EMBL/GenBank/DDBJ whole genome shotgun (WGS) entry which is preliminary data.</text>
</comment>
<dbReference type="SUPFAM" id="SSF49899">
    <property type="entry name" value="Concanavalin A-like lectins/glucanases"/>
    <property type="match status" value="1"/>
</dbReference>
<dbReference type="InterPro" id="IPR057232">
    <property type="entry name" value="DUF7910"/>
</dbReference>
<feature type="domain" description="Alpha-L-arabinofuranosidase B catalytic" evidence="2">
    <location>
        <begin position="62"/>
        <end position="384"/>
    </location>
</feature>
<feature type="chain" id="PRO_5047381526" evidence="1">
    <location>
        <begin position="38"/>
        <end position="658"/>
    </location>
</feature>
<dbReference type="PANTHER" id="PTHR39447">
    <property type="entry name" value="ALPHA-L-ARABINOFURANOSIDASE B"/>
    <property type="match status" value="1"/>
</dbReference>
<name>A0ABV8HN45_9ACTN</name>
<evidence type="ECO:0000313" key="4">
    <source>
        <dbReference type="EMBL" id="MFC4033380.1"/>
    </source>
</evidence>
<proteinExistence type="predicted"/>
<evidence type="ECO:0000256" key="1">
    <source>
        <dbReference type="SAM" id="SignalP"/>
    </source>
</evidence>
<keyword evidence="5" id="KW-1185">Reference proteome</keyword>
<dbReference type="PANTHER" id="PTHR39447:SF2">
    <property type="entry name" value="ALPHA-L-ARABINOFURANOSIDASE B"/>
    <property type="match status" value="1"/>
</dbReference>
<dbReference type="InterPro" id="IPR038964">
    <property type="entry name" value="ABFB"/>
</dbReference>
<feature type="domain" description="DUF7910" evidence="3">
    <location>
        <begin position="524"/>
        <end position="620"/>
    </location>
</feature>
<dbReference type="InterPro" id="IPR015289">
    <property type="entry name" value="A-L-arabinofuranosidase_B_cat"/>
</dbReference>
<accession>A0ABV8HN45</accession>
<dbReference type="Pfam" id="PF25490">
    <property type="entry name" value="DUF7910"/>
    <property type="match status" value="1"/>
</dbReference>
<dbReference type="Proteomes" id="UP001595765">
    <property type="component" value="Unassembled WGS sequence"/>
</dbReference>